<dbReference type="PRINTS" id="PR00700">
    <property type="entry name" value="PRTYPHPHTASE"/>
</dbReference>
<dbReference type="InterPro" id="IPR050348">
    <property type="entry name" value="Protein-Tyr_Phosphatase"/>
</dbReference>
<dbReference type="AlphaFoldDB" id="A0AAU9WJJ7"/>
<feature type="domain" description="Tyrosine specific protein phosphatases" evidence="14">
    <location>
        <begin position="442"/>
        <end position="516"/>
    </location>
</feature>
<evidence type="ECO:0000256" key="10">
    <source>
        <dbReference type="ARBA" id="ARBA00051722"/>
    </source>
</evidence>
<evidence type="ECO:0000256" key="1">
    <source>
        <dbReference type="ARBA" id="ARBA00004479"/>
    </source>
</evidence>
<evidence type="ECO:0000256" key="8">
    <source>
        <dbReference type="ARBA" id="ARBA00023136"/>
    </source>
</evidence>
<keyword evidence="16" id="KW-1185">Reference proteome</keyword>
<dbReference type="GO" id="GO:0004725">
    <property type="term" value="F:protein tyrosine phosphatase activity"/>
    <property type="evidence" value="ECO:0007669"/>
    <property type="project" value="UniProtKB-EC"/>
</dbReference>
<evidence type="ECO:0000256" key="11">
    <source>
        <dbReference type="SAM" id="MobiDB-lite"/>
    </source>
</evidence>
<feature type="domain" description="Tyrosine-protein phosphatase" evidence="13">
    <location>
        <begin position="557"/>
        <end position="814"/>
    </location>
</feature>
<keyword evidence="4" id="KW-0732">Signal</keyword>
<dbReference type="Pfam" id="PF23144">
    <property type="entry name" value="Fn3_PTPRU"/>
    <property type="match status" value="1"/>
</dbReference>
<dbReference type="PROSITE" id="PS50056">
    <property type="entry name" value="TYR_PHOSPHATASE_2"/>
    <property type="match status" value="2"/>
</dbReference>
<keyword evidence="3 12" id="KW-0812">Transmembrane</keyword>
<evidence type="ECO:0000256" key="4">
    <source>
        <dbReference type="ARBA" id="ARBA00022729"/>
    </source>
</evidence>
<keyword evidence="9" id="KW-0325">Glycoprotein</keyword>
<evidence type="ECO:0000256" key="9">
    <source>
        <dbReference type="ARBA" id="ARBA00023180"/>
    </source>
</evidence>
<dbReference type="InterPro" id="IPR057598">
    <property type="entry name" value="Fn3_PTPRU"/>
</dbReference>
<dbReference type="PANTHER" id="PTHR19134">
    <property type="entry name" value="RECEPTOR-TYPE TYROSINE-PROTEIN PHOSPHATASE"/>
    <property type="match status" value="1"/>
</dbReference>
<dbReference type="InterPro" id="IPR000387">
    <property type="entry name" value="Tyr_Pase_dom"/>
</dbReference>
<dbReference type="Pfam" id="PF00102">
    <property type="entry name" value="Y_phosphatase"/>
    <property type="match status" value="2"/>
</dbReference>
<dbReference type="GO" id="GO:0016020">
    <property type="term" value="C:membrane"/>
    <property type="evidence" value="ECO:0007669"/>
    <property type="project" value="UniProtKB-SubCell"/>
</dbReference>
<reference evidence="15 16" key="1">
    <citation type="submission" date="2022-05" db="EMBL/GenBank/DDBJ databases">
        <authorList>
            <consortium name="Genoscope - CEA"/>
            <person name="William W."/>
        </authorList>
    </citation>
    <scope>NUCLEOTIDE SEQUENCE [LARGE SCALE GENOMIC DNA]</scope>
</reference>
<dbReference type="InterPro" id="IPR016130">
    <property type="entry name" value="Tyr_Pase_AS"/>
</dbReference>
<evidence type="ECO:0000256" key="3">
    <source>
        <dbReference type="ARBA" id="ARBA00022692"/>
    </source>
</evidence>
<dbReference type="FunFam" id="3.90.190.10:FF:000062">
    <property type="entry name" value="Receptor-type tyrosine-protein phosphatase kappa"/>
    <property type="match status" value="1"/>
</dbReference>
<dbReference type="PROSITE" id="PS00383">
    <property type="entry name" value="TYR_PHOSPHATASE_1"/>
    <property type="match status" value="1"/>
</dbReference>
<feature type="transmembrane region" description="Helical" evidence="12">
    <location>
        <begin position="156"/>
        <end position="180"/>
    </location>
</feature>
<proteinExistence type="predicted"/>
<name>A0AAU9WJJ7_9CNID</name>
<keyword evidence="8 12" id="KW-0472">Membrane</keyword>
<evidence type="ECO:0000259" key="13">
    <source>
        <dbReference type="PROSITE" id="PS50055"/>
    </source>
</evidence>
<feature type="domain" description="Tyrosine-protein phosphatase" evidence="13">
    <location>
        <begin position="295"/>
        <end position="525"/>
    </location>
</feature>
<feature type="non-terminal residue" evidence="15">
    <location>
        <position position="1"/>
    </location>
</feature>
<comment type="catalytic activity">
    <reaction evidence="10">
        <text>O-phospho-L-tyrosyl-[protein] + H2O = L-tyrosyl-[protein] + phosphate</text>
        <dbReference type="Rhea" id="RHEA:10684"/>
        <dbReference type="Rhea" id="RHEA-COMP:10136"/>
        <dbReference type="Rhea" id="RHEA-COMP:20101"/>
        <dbReference type="ChEBI" id="CHEBI:15377"/>
        <dbReference type="ChEBI" id="CHEBI:43474"/>
        <dbReference type="ChEBI" id="CHEBI:46858"/>
        <dbReference type="ChEBI" id="CHEBI:61978"/>
        <dbReference type="EC" id="3.1.3.48"/>
    </reaction>
</comment>
<accession>A0AAU9WJJ7</accession>
<dbReference type="PANTHER" id="PTHR19134:SF561">
    <property type="entry name" value="PROTEIN TYROSINE PHOSPHATASE 36E, ISOFORM A"/>
    <property type="match status" value="1"/>
</dbReference>
<dbReference type="Gene3D" id="3.90.190.10">
    <property type="entry name" value="Protein tyrosine phosphatase superfamily"/>
    <property type="match status" value="2"/>
</dbReference>
<dbReference type="EC" id="3.1.3.48" evidence="2"/>
<dbReference type="CDD" id="cd00047">
    <property type="entry name" value="PTPc"/>
    <property type="match status" value="1"/>
</dbReference>
<dbReference type="InterPro" id="IPR029021">
    <property type="entry name" value="Prot-tyrosine_phosphatase-like"/>
</dbReference>
<evidence type="ECO:0000256" key="12">
    <source>
        <dbReference type="SAM" id="Phobius"/>
    </source>
</evidence>
<dbReference type="InterPro" id="IPR000242">
    <property type="entry name" value="PTP_cat"/>
</dbReference>
<dbReference type="SUPFAM" id="SSF52799">
    <property type="entry name" value="(Phosphotyrosine protein) phosphatases II"/>
    <property type="match status" value="2"/>
</dbReference>
<keyword evidence="7 12" id="KW-1133">Transmembrane helix</keyword>
<evidence type="ECO:0000313" key="15">
    <source>
        <dbReference type="EMBL" id="CAH3116174.1"/>
    </source>
</evidence>
<feature type="domain" description="Tyrosine specific protein phosphatases" evidence="14">
    <location>
        <begin position="730"/>
        <end position="805"/>
    </location>
</feature>
<dbReference type="EMBL" id="CALNXJ010000015">
    <property type="protein sequence ID" value="CAH3116174.1"/>
    <property type="molecule type" value="Genomic_DNA"/>
</dbReference>
<evidence type="ECO:0000313" key="16">
    <source>
        <dbReference type="Proteomes" id="UP001159428"/>
    </source>
</evidence>
<dbReference type="InterPro" id="IPR003595">
    <property type="entry name" value="Tyr_Pase_cat"/>
</dbReference>
<dbReference type="SMART" id="SM00404">
    <property type="entry name" value="PTPc_motif"/>
    <property type="match status" value="2"/>
</dbReference>
<protein>
    <recommendedName>
        <fullName evidence="2">protein-tyrosine-phosphatase</fullName>
        <ecNumber evidence="2">3.1.3.48</ecNumber>
    </recommendedName>
</protein>
<keyword evidence="6" id="KW-0904">Protein phosphatase</keyword>
<evidence type="ECO:0000256" key="6">
    <source>
        <dbReference type="ARBA" id="ARBA00022912"/>
    </source>
</evidence>
<evidence type="ECO:0000256" key="5">
    <source>
        <dbReference type="ARBA" id="ARBA00022801"/>
    </source>
</evidence>
<feature type="compositionally biased region" description="Acidic residues" evidence="11">
    <location>
        <begin position="236"/>
        <end position="246"/>
    </location>
</feature>
<feature type="region of interest" description="Disordered" evidence="11">
    <location>
        <begin position="230"/>
        <end position="252"/>
    </location>
</feature>
<organism evidence="15 16">
    <name type="scientific">Pocillopora meandrina</name>
    <dbReference type="NCBI Taxonomy" id="46732"/>
    <lineage>
        <taxon>Eukaryota</taxon>
        <taxon>Metazoa</taxon>
        <taxon>Cnidaria</taxon>
        <taxon>Anthozoa</taxon>
        <taxon>Hexacorallia</taxon>
        <taxon>Scleractinia</taxon>
        <taxon>Astrocoeniina</taxon>
        <taxon>Pocilloporidae</taxon>
        <taxon>Pocillopora</taxon>
    </lineage>
</organism>
<keyword evidence="5" id="KW-0378">Hydrolase</keyword>
<dbReference type="Proteomes" id="UP001159428">
    <property type="component" value="Unassembled WGS sequence"/>
</dbReference>
<comment type="caution">
    <text evidence="15">The sequence shown here is derived from an EMBL/GenBank/DDBJ whole genome shotgun (WGS) entry which is preliminary data.</text>
</comment>
<dbReference type="PROSITE" id="PS50055">
    <property type="entry name" value="TYR_PHOSPHATASE_PTP"/>
    <property type="match status" value="2"/>
</dbReference>
<sequence length="827" mass="92641">APRAPVPHNVTDVEVSVTAVDIFLWPVEQINGPISAYQAIVLKVVNDVEELPENYDSQLKAASDAKNDDVNFYIAAEIGNVPALKGPWKFTVGDGEKTGNYLNKELEKGQNYIVYERALTKTTKEVLKGEVGSVAKISITPAITGGREEKSSGFNVVAVAVPAVLLLLLILAVVVAVLLYRRRRETRSQSASERPVQFDDLQNGYENLGASTSSLVYQNVGDSRLSIEGIEQQSDGGEEEATYSEADDGKPKPIPVANFEKYFKRGSENGAIALREEYKNLQGDMLFPCEIGKSNRGKNRYGNIVSYDHSRVVLEEIEGDKNSSYINASYIPTYDEVTMTYIATQGPTSTTVDDFWRLVWQENCSTIVMLTNLVEGGKGKCDQYWPDHTSKYGAFTFTLQKTETFADYVIRSLIVTKDSEKRNVHHFHYVTWPDKGVPQHSTALLGFRQKIHARHQATGGPLLVHCSAGVGRTGAYIAIEAMLESAENIKTVFIQNYVQVMRRSRPYMVQKDEQYVFLHQAVMEALVCGNTEIIPQDLRIVMNKLSMVHKPSKKTGYEREFKRLELVTNAQASQEEAKEAFLPENAVKNRFPNTVPLDNAGVHLQASSQKESYINASYVDDYRERNAYILTQAPLENTIKDFWLMISLYNIGTVVMLNNLKEGRQSYPKYWPSEGSARYGVVTVQLLSQETSNNKTTRRFTLENAALRKSTIQHIQYTDWADGNSCPDPKEILELMNAVQQSQQQSGDGVIVFQCSDGIGRSGCVATIISVIERVKIERTVDVFQTVKLVRAKRPGAVNTLEQYMFCYKTVLAYLDSFSTYSNFAEC</sequence>
<comment type="subcellular location">
    <subcellularLocation>
        <location evidence="1">Membrane</location>
        <topology evidence="1">Single-pass type I membrane protein</topology>
    </subcellularLocation>
</comment>
<evidence type="ECO:0000256" key="7">
    <source>
        <dbReference type="ARBA" id="ARBA00022989"/>
    </source>
</evidence>
<dbReference type="FunFam" id="3.90.190.10:FF:000102">
    <property type="entry name" value="Receptor-type tyrosine-protein phosphatase"/>
    <property type="match status" value="1"/>
</dbReference>
<dbReference type="SMART" id="SM00194">
    <property type="entry name" value="PTPc"/>
    <property type="match status" value="2"/>
</dbReference>
<gene>
    <name evidence="15" type="ORF">PMEA_00006961</name>
</gene>
<evidence type="ECO:0000256" key="2">
    <source>
        <dbReference type="ARBA" id="ARBA00013064"/>
    </source>
</evidence>
<evidence type="ECO:0000259" key="14">
    <source>
        <dbReference type="PROSITE" id="PS50056"/>
    </source>
</evidence>